<keyword evidence="3" id="KW-1185">Reference proteome</keyword>
<feature type="compositionally biased region" description="Acidic residues" evidence="1">
    <location>
        <begin position="25"/>
        <end position="35"/>
    </location>
</feature>
<proteinExistence type="predicted"/>
<name>A0A167Q707_9HYPO</name>
<feature type="region of interest" description="Disordered" evidence="1">
    <location>
        <begin position="248"/>
        <end position="270"/>
    </location>
</feature>
<feature type="region of interest" description="Disordered" evidence="1">
    <location>
        <begin position="131"/>
        <end position="170"/>
    </location>
</feature>
<feature type="region of interest" description="Disordered" evidence="1">
    <location>
        <begin position="567"/>
        <end position="621"/>
    </location>
</feature>
<evidence type="ECO:0000256" key="1">
    <source>
        <dbReference type="SAM" id="MobiDB-lite"/>
    </source>
</evidence>
<sequence length="786" mass="85578">MKINRIDIEILRIKLARFFPTLNDLSDDEDDDDREEAPPPGPRKPIHEQIGGPIWQVAPAPPATQEDNNTAPNDAPDGATELNLQHSVWPALLPVAIHAENGPVDEVLSRRKPAADTYKQQQVQWKPGWANNKKTTTATTGSRGKPFVRTAPRHPRRQPKTRPLPLPPQPPPLPPCLQCVLHGTRCSLTTTPYAQAFVNDRVSAAAPVVAGPEGEPAQTTTTTRMTPWQIAYARLVRDCNATAAAAAADTSISGGDESADENTSADKVAHAAQLARRTAALQQQFLRQAVARGDMDSPLLPLPPVQCARCARRGDRACLQQSVDLTAGFGSGINVGSSRRSRRSRSSSSSSSSSSRSSSSSSNSSSRRGSCKEKTKMPLAWFATSGPPPLSLLPQHGRSLREQIHRKRSTVRRDSATGANAVVLEAIFCRDPSVLSAADVAAQAQVLLARIARQPNSSGHVPRPATAWEITNMLPRGSPLDVHACRGVATAAQLPGGCVSPEALDSTSPAHEASVPPTEIPRWRTNGPWRMQNNDNDEDTNDGTDARPSPPYKWQEYFLDVGEARAAREMRRAKPSQREGEEDAAPSSVVSSSTSPLATLPAAWRTPVSAPPPEYDMPTFDSDSDAGVRIAKRRAHLDAVRAGMDGEHAIYYTDGDRAAAAVETDRMHLSQQIREKLLADGEKKELPPLSSRHRGPRSWDEELQIDELAEPYEARFGSKRAALLGSVILDGRKPENKRPVRSVEELCAIGAKVGVPLERVFEQRPDLRERMERLKAADDERRSKQM</sequence>
<feature type="compositionally biased region" description="Basic residues" evidence="1">
    <location>
        <begin position="151"/>
        <end position="160"/>
    </location>
</feature>
<feature type="region of interest" description="Disordered" evidence="1">
    <location>
        <begin position="500"/>
        <end position="553"/>
    </location>
</feature>
<evidence type="ECO:0000313" key="2">
    <source>
        <dbReference type="EMBL" id="OAA57358.1"/>
    </source>
</evidence>
<feature type="region of interest" description="Disordered" evidence="1">
    <location>
        <begin position="330"/>
        <end position="373"/>
    </location>
</feature>
<accession>A0A167Q707</accession>
<dbReference type="OrthoDB" id="5245528at2759"/>
<dbReference type="AlphaFoldDB" id="A0A167Q707"/>
<gene>
    <name evidence="2" type="ORF">SPI_07017</name>
</gene>
<evidence type="ECO:0000313" key="3">
    <source>
        <dbReference type="Proteomes" id="UP000076874"/>
    </source>
</evidence>
<reference evidence="2 3" key="1">
    <citation type="journal article" date="2016" name="Genome Biol. Evol.">
        <title>Divergent and convergent evolution of fungal pathogenicity.</title>
        <authorList>
            <person name="Shang Y."/>
            <person name="Xiao G."/>
            <person name="Zheng P."/>
            <person name="Cen K."/>
            <person name="Zhan S."/>
            <person name="Wang C."/>
        </authorList>
    </citation>
    <scope>NUCLEOTIDE SEQUENCE [LARGE SCALE GENOMIC DNA]</scope>
    <source>
        <strain evidence="2 3">RCEF 264</strain>
    </source>
</reference>
<dbReference type="Proteomes" id="UP000076874">
    <property type="component" value="Unassembled WGS sequence"/>
</dbReference>
<feature type="compositionally biased region" description="Low complexity" evidence="1">
    <location>
        <begin position="131"/>
        <end position="140"/>
    </location>
</feature>
<comment type="caution">
    <text evidence="2">The sequence shown here is derived from an EMBL/GenBank/DDBJ whole genome shotgun (WGS) entry which is preliminary data.</text>
</comment>
<feature type="compositionally biased region" description="Basic and acidic residues" evidence="1">
    <location>
        <begin position="567"/>
        <end position="579"/>
    </location>
</feature>
<feature type="compositionally biased region" description="Low complexity" evidence="1">
    <location>
        <begin position="585"/>
        <end position="603"/>
    </location>
</feature>
<feature type="compositionally biased region" description="Low complexity" evidence="1">
    <location>
        <begin position="346"/>
        <end position="368"/>
    </location>
</feature>
<protein>
    <submittedName>
        <fullName evidence="2">Uncharacterized protein</fullName>
    </submittedName>
</protein>
<dbReference type="EMBL" id="AZHD01000014">
    <property type="protein sequence ID" value="OAA57358.1"/>
    <property type="molecule type" value="Genomic_DNA"/>
</dbReference>
<organism evidence="2 3">
    <name type="scientific">Niveomyces insectorum RCEF 264</name>
    <dbReference type="NCBI Taxonomy" id="1081102"/>
    <lineage>
        <taxon>Eukaryota</taxon>
        <taxon>Fungi</taxon>
        <taxon>Dikarya</taxon>
        <taxon>Ascomycota</taxon>
        <taxon>Pezizomycotina</taxon>
        <taxon>Sordariomycetes</taxon>
        <taxon>Hypocreomycetidae</taxon>
        <taxon>Hypocreales</taxon>
        <taxon>Cordycipitaceae</taxon>
        <taxon>Niveomyces</taxon>
    </lineage>
</organism>
<feature type="region of interest" description="Disordered" evidence="1">
    <location>
        <begin position="22"/>
        <end position="80"/>
    </location>
</feature>